<keyword evidence="3" id="KW-1185">Reference proteome</keyword>
<evidence type="ECO:0000313" key="2">
    <source>
        <dbReference type="EnsemblPlants" id="OPUNC11G13350.1"/>
    </source>
</evidence>
<accession>A0A0E0MG44</accession>
<sequence>MPPPSQRPSYLAATGARRQKPCGLPGRRRAGKMCRQRSFSSAWEAKRRTHGRRQQPEQLARRIRPRWRRIRPPGWWI</sequence>
<name>A0A0E0MG44_ORYPU</name>
<dbReference type="Proteomes" id="UP000026962">
    <property type="component" value="Chromosome 11"/>
</dbReference>
<dbReference type="Gramene" id="OPUNC11G13350.1">
    <property type="protein sequence ID" value="OPUNC11G13350.1"/>
    <property type="gene ID" value="OPUNC11G13350"/>
</dbReference>
<dbReference type="HOGENOM" id="CLU_2642334_0_0_1"/>
<evidence type="ECO:0000313" key="3">
    <source>
        <dbReference type="Proteomes" id="UP000026962"/>
    </source>
</evidence>
<dbReference type="AlphaFoldDB" id="A0A0E0MG44"/>
<proteinExistence type="predicted"/>
<reference evidence="2" key="1">
    <citation type="submission" date="2015-04" db="UniProtKB">
        <authorList>
            <consortium name="EnsemblPlants"/>
        </authorList>
    </citation>
    <scope>IDENTIFICATION</scope>
</reference>
<feature type="compositionally biased region" description="Basic residues" evidence="1">
    <location>
        <begin position="26"/>
        <end position="35"/>
    </location>
</feature>
<protein>
    <submittedName>
        <fullName evidence="2">Uncharacterized protein</fullName>
    </submittedName>
</protein>
<feature type="region of interest" description="Disordered" evidence="1">
    <location>
        <begin position="1"/>
        <end position="60"/>
    </location>
</feature>
<dbReference type="EnsemblPlants" id="OPUNC11G13350.1">
    <property type="protein sequence ID" value="OPUNC11G13350.1"/>
    <property type="gene ID" value="OPUNC11G13350"/>
</dbReference>
<organism evidence="2">
    <name type="scientific">Oryza punctata</name>
    <name type="common">Red rice</name>
    <dbReference type="NCBI Taxonomy" id="4537"/>
    <lineage>
        <taxon>Eukaryota</taxon>
        <taxon>Viridiplantae</taxon>
        <taxon>Streptophyta</taxon>
        <taxon>Embryophyta</taxon>
        <taxon>Tracheophyta</taxon>
        <taxon>Spermatophyta</taxon>
        <taxon>Magnoliopsida</taxon>
        <taxon>Liliopsida</taxon>
        <taxon>Poales</taxon>
        <taxon>Poaceae</taxon>
        <taxon>BOP clade</taxon>
        <taxon>Oryzoideae</taxon>
        <taxon>Oryzeae</taxon>
        <taxon>Oryzinae</taxon>
        <taxon>Oryza</taxon>
    </lineage>
</organism>
<evidence type="ECO:0000256" key="1">
    <source>
        <dbReference type="SAM" id="MobiDB-lite"/>
    </source>
</evidence>
<reference evidence="2" key="2">
    <citation type="submission" date="2018-05" db="EMBL/GenBank/DDBJ databases">
        <title>OpunRS2 (Oryza punctata Reference Sequence Version 2).</title>
        <authorList>
            <person name="Zhang J."/>
            <person name="Kudrna D."/>
            <person name="Lee S."/>
            <person name="Talag J."/>
            <person name="Welchert J."/>
            <person name="Wing R.A."/>
        </authorList>
    </citation>
    <scope>NUCLEOTIDE SEQUENCE [LARGE SCALE GENOMIC DNA]</scope>
</reference>